<comment type="similarity">
    <text evidence="2 13">Belongs to the type-B carboxylesterase/lipase family.</text>
</comment>
<evidence type="ECO:0000256" key="7">
    <source>
        <dbReference type="ARBA" id="ARBA00022867"/>
    </source>
</evidence>
<dbReference type="SUPFAM" id="SSF53474">
    <property type="entry name" value="alpha/beta-Hydrolases"/>
    <property type="match status" value="1"/>
</dbReference>
<dbReference type="GO" id="GO:0006581">
    <property type="term" value="P:acetylcholine catabolic process"/>
    <property type="evidence" value="ECO:0007669"/>
    <property type="project" value="TreeGrafter"/>
</dbReference>
<evidence type="ECO:0000259" key="14">
    <source>
        <dbReference type="Pfam" id="PF00135"/>
    </source>
</evidence>
<evidence type="ECO:0000256" key="11">
    <source>
        <dbReference type="ARBA" id="ARBA00034103"/>
    </source>
</evidence>
<evidence type="ECO:0000313" key="16">
    <source>
        <dbReference type="Proteomes" id="UP000694419"/>
    </source>
</evidence>
<keyword evidence="16" id="KW-1185">Reference proteome</keyword>
<keyword evidence="8" id="KW-0770">Synapse</keyword>
<dbReference type="Ensembl" id="ENSCPGT00000024411.1">
    <property type="protein sequence ID" value="ENSCPGP00000022319.1"/>
    <property type="gene ID" value="ENSCPGG00000015499.1"/>
</dbReference>
<proteinExistence type="inferred from homology"/>
<accession>A0A8C3PRJ4</accession>
<evidence type="ECO:0000256" key="2">
    <source>
        <dbReference type="ARBA" id="ARBA00005964"/>
    </source>
</evidence>
<reference evidence="15" key="1">
    <citation type="submission" date="2025-08" db="UniProtKB">
        <authorList>
            <consortium name="Ensembl"/>
        </authorList>
    </citation>
    <scope>IDENTIFICATION</scope>
</reference>
<evidence type="ECO:0000256" key="6">
    <source>
        <dbReference type="ARBA" id="ARBA00022801"/>
    </source>
</evidence>
<evidence type="ECO:0000256" key="3">
    <source>
        <dbReference type="ARBA" id="ARBA00022475"/>
    </source>
</evidence>
<dbReference type="Proteomes" id="UP000694419">
    <property type="component" value="Unplaced"/>
</dbReference>
<feature type="active site" description="Charge relay system" evidence="12">
    <location>
        <position position="315"/>
    </location>
</feature>
<dbReference type="PANTHER" id="PTHR43918:SF11">
    <property type="entry name" value="ACETYLCHOLINESTERASE"/>
    <property type="match status" value="1"/>
</dbReference>
<dbReference type="GO" id="GO:0005615">
    <property type="term" value="C:extracellular space"/>
    <property type="evidence" value="ECO:0007669"/>
    <property type="project" value="TreeGrafter"/>
</dbReference>
<dbReference type="PROSITE" id="PS00941">
    <property type="entry name" value="CARBOXYLESTERASE_B_2"/>
    <property type="match status" value="1"/>
</dbReference>
<feature type="active site" description="Charge relay system" evidence="12">
    <location>
        <position position="378"/>
    </location>
</feature>
<dbReference type="GO" id="GO:0045202">
    <property type="term" value="C:synapse"/>
    <property type="evidence" value="ECO:0007669"/>
    <property type="project" value="UniProtKB-SubCell"/>
</dbReference>
<dbReference type="InterPro" id="IPR019826">
    <property type="entry name" value="Carboxylesterase_B_AS"/>
</dbReference>
<dbReference type="EC" id="3.1.1.-" evidence="13"/>
<evidence type="ECO:0000256" key="13">
    <source>
        <dbReference type="RuleBase" id="RU361235"/>
    </source>
</evidence>
<dbReference type="InterPro" id="IPR000997">
    <property type="entry name" value="Cholinesterase"/>
</dbReference>
<dbReference type="Pfam" id="PF00135">
    <property type="entry name" value="COesterase"/>
    <property type="match status" value="2"/>
</dbReference>
<organism evidence="15 16">
    <name type="scientific">Calidris pygmaea</name>
    <name type="common">Spoon-billed sandpiper</name>
    <dbReference type="NCBI Taxonomy" id="425635"/>
    <lineage>
        <taxon>Eukaryota</taxon>
        <taxon>Metazoa</taxon>
        <taxon>Chordata</taxon>
        <taxon>Craniata</taxon>
        <taxon>Vertebrata</taxon>
        <taxon>Euteleostomi</taxon>
        <taxon>Archelosauria</taxon>
        <taxon>Archosauria</taxon>
        <taxon>Dinosauria</taxon>
        <taxon>Saurischia</taxon>
        <taxon>Theropoda</taxon>
        <taxon>Coelurosauria</taxon>
        <taxon>Aves</taxon>
        <taxon>Neognathae</taxon>
        <taxon>Neoaves</taxon>
        <taxon>Charadriiformes</taxon>
        <taxon>Scolopacidae</taxon>
        <taxon>Calidris</taxon>
    </lineage>
</organism>
<comment type="subcellular location">
    <subcellularLocation>
        <location evidence="1">Cell membrane</location>
        <topology evidence="1">Peripheral membrane protein</topology>
    </subcellularLocation>
    <subcellularLocation>
        <location evidence="11">Synapse</location>
    </subcellularLocation>
</comment>
<feature type="domain" description="Carboxylesterase type B" evidence="14">
    <location>
        <begin position="352"/>
        <end position="418"/>
    </location>
</feature>
<dbReference type="InterPro" id="IPR050654">
    <property type="entry name" value="AChE-related_enzymes"/>
</dbReference>
<dbReference type="Gene3D" id="3.40.50.1820">
    <property type="entry name" value="alpha/beta hydrolase"/>
    <property type="match status" value="2"/>
</dbReference>
<reference evidence="15" key="2">
    <citation type="submission" date="2025-09" db="UniProtKB">
        <authorList>
            <consortium name="Ensembl"/>
        </authorList>
    </citation>
    <scope>IDENTIFICATION</scope>
</reference>
<keyword evidence="7" id="KW-0531">Neurotransmitter degradation</keyword>
<evidence type="ECO:0000256" key="9">
    <source>
        <dbReference type="ARBA" id="ARBA00023136"/>
    </source>
</evidence>
<protein>
    <recommendedName>
        <fullName evidence="13">Carboxylic ester hydrolase</fullName>
        <ecNumber evidence="13">3.1.1.-</ecNumber>
    </recommendedName>
</protein>
<dbReference type="InterPro" id="IPR002018">
    <property type="entry name" value="CarbesteraseB"/>
</dbReference>
<dbReference type="FunFam" id="3.40.50.1820:FF:000029">
    <property type="entry name" value="Acetylcholinesterase"/>
    <property type="match status" value="1"/>
</dbReference>
<keyword evidence="9" id="KW-0472">Membrane</keyword>
<feature type="active site" description="Acyl-ester intermediate" evidence="12">
    <location>
        <position position="179"/>
    </location>
</feature>
<feature type="domain" description="Carboxylesterase type B" evidence="14">
    <location>
        <begin position="2"/>
        <end position="332"/>
    </location>
</feature>
<evidence type="ECO:0000256" key="8">
    <source>
        <dbReference type="ARBA" id="ARBA00023018"/>
    </source>
</evidence>
<sequence>KVGAFLGIPYAEPPLGPLRFRPPRPAPHWGGVLDATSHRHACYQAVDTMFPGFGGSEMWNPNREMSEDCLYLNVWVPGASPITPPKPVPVLVWIYGGGFYSGSATLDVYDGRYLAAAEGLVVVSMNYRVGALGFLGFPGHPEAPGNVGLLDQRLALRWVQSNIGAFGGDPGAVTLFGESAGAASIGLHLLSPPSRPFFRRAVLQSGSPNGPWVTVGAAEGRRRAATLAKLVGCPAGTELLGCLRAKTPLELVEQEAAVLPQQGIFRFAFVPVVDGDFLADTPEALLGGGGGGGGGGEDLPTAPQVDLLLGAVQDEGTYFLVYGVPGFGKDNESLISREEFLGGVRLGVPQANELAVYAYLFDHRASNLLWPPWMGVPHGYEIEFVFGQPLNPKLNYTEEEEKLSRRIMRYWGNFARTG</sequence>
<dbReference type="InterPro" id="IPR029058">
    <property type="entry name" value="AB_hydrolase_fold"/>
</dbReference>
<evidence type="ECO:0000256" key="5">
    <source>
        <dbReference type="ARBA" id="ARBA00022729"/>
    </source>
</evidence>
<keyword evidence="6 13" id="KW-0378">Hydrolase</keyword>
<dbReference type="GO" id="GO:0019695">
    <property type="term" value="P:choline metabolic process"/>
    <property type="evidence" value="ECO:0007669"/>
    <property type="project" value="TreeGrafter"/>
</dbReference>
<dbReference type="PRINTS" id="PR00878">
    <property type="entry name" value="CHOLNESTRASE"/>
</dbReference>
<evidence type="ECO:0000256" key="1">
    <source>
        <dbReference type="ARBA" id="ARBA00004202"/>
    </source>
</evidence>
<keyword evidence="3" id="KW-1003">Cell membrane</keyword>
<evidence type="ECO:0000256" key="10">
    <source>
        <dbReference type="ARBA" id="ARBA00023157"/>
    </source>
</evidence>
<keyword evidence="10" id="KW-1015">Disulfide bond</keyword>
<evidence type="ECO:0000313" key="15">
    <source>
        <dbReference type="Ensembl" id="ENSCPGP00000022319.1"/>
    </source>
</evidence>
<keyword evidence="4" id="KW-0719">Serine esterase</keyword>
<dbReference type="CDD" id="cd00312">
    <property type="entry name" value="Esterase_lipase"/>
    <property type="match status" value="1"/>
</dbReference>
<dbReference type="PROSITE" id="PS00122">
    <property type="entry name" value="CARBOXYLESTERASE_B_1"/>
    <property type="match status" value="1"/>
</dbReference>
<evidence type="ECO:0000256" key="12">
    <source>
        <dbReference type="PIRSR" id="PIRSR600997-1"/>
    </source>
</evidence>
<keyword evidence="5" id="KW-0732">Signal</keyword>
<dbReference type="PANTHER" id="PTHR43918">
    <property type="entry name" value="ACETYLCHOLINESTERASE"/>
    <property type="match status" value="1"/>
</dbReference>
<dbReference type="GO" id="GO:0003990">
    <property type="term" value="F:acetylcholinesterase activity"/>
    <property type="evidence" value="ECO:0007669"/>
    <property type="project" value="TreeGrafter"/>
</dbReference>
<name>A0A8C3PRJ4_9CHAR</name>
<evidence type="ECO:0000256" key="4">
    <source>
        <dbReference type="ARBA" id="ARBA00022487"/>
    </source>
</evidence>
<dbReference type="InterPro" id="IPR019819">
    <property type="entry name" value="Carboxylesterase_B_CS"/>
</dbReference>
<dbReference type="AlphaFoldDB" id="A0A8C3PRJ4"/>
<dbReference type="GO" id="GO:0005886">
    <property type="term" value="C:plasma membrane"/>
    <property type="evidence" value="ECO:0007669"/>
    <property type="project" value="UniProtKB-SubCell"/>
</dbReference>